<evidence type="ECO:0000256" key="3">
    <source>
        <dbReference type="ARBA" id="ARBA00022692"/>
    </source>
</evidence>
<feature type="domain" description="V-type proton ATPase subunit S1 luminal" evidence="7">
    <location>
        <begin position="300"/>
        <end position="457"/>
    </location>
</feature>
<reference evidence="9" key="1">
    <citation type="journal article" date="2023" name="Front. Mar. Sci.">
        <title>A new Merluccius polli reference genome to investigate the effects of global change in West African waters.</title>
        <authorList>
            <person name="Mateo J.L."/>
            <person name="Blanco-Fernandez C."/>
            <person name="Garcia-Vazquez E."/>
            <person name="Machado-Schiaffino G."/>
        </authorList>
    </citation>
    <scope>NUCLEOTIDE SEQUENCE</scope>
    <source>
        <strain evidence="9">C29</strain>
        <tissue evidence="9">Fin</tissue>
    </source>
</reference>
<keyword evidence="3 6" id="KW-0812">Transmembrane</keyword>
<proteinExistence type="inferred from homology"/>
<comment type="caution">
    <text evidence="9">The sequence shown here is derived from an EMBL/GenBank/DDBJ whole genome shotgun (WGS) entry which is preliminary data.</text>
</comment>
<organism evidence="9 10">
    <name type="scientific">Merluccius polli</name>
    <name type="common">Benguela hake</name>
    <name type="synonym">Merluccius cadenati</name>
    <dbReference type="NCBI Taxonomy" id="89951"/>
    <lineage>
        <taxon>Eukaryota</taxon>
        <taxon>Metazoa</taxon>
        <taxon>Chordata</taxon>
        <taxon>Craniata</taxon>
        <taxon>Vertebrata</taxon>
        <taxon>Euteleostomi</taxon>
        <taxon>Actinopterygii</taxon>
        <taxon>Neopterygii</taxon>
        <taxon>Teleostei</taxon>
        <taxon>Neoteleostei</taxon>
        <taxon>Acanthomorphata</taxon>
        <taxon>Zeiogadaria</taxon>
        <taxon>Gadariae</taxon>
        <taxon>Gadiformes</taxon>
        <taxon>Gadoidei</taxon>
        <taxon>Merlucciidae</taxon>
        <taxon>Merluccius</taxon>
    </lineage>
</organism>
<dbReference type="InterPro" id="IPR008388">
    <property type="entry name" value="Ac45_acc_su"/>
</dbReference>
<dbReference type="InterPro" id="IPR046755">
    <property type="entry name" value="VAS1_LD"/>
</dbReference>
<dbReference type="Proteomes" id="UP001174136">
    <property type="component" value="Unassembled WGS sequence"/>
</dbReference>
<dbReference type="PANTHER" id="PTHR12471">
    <property type="entry name" value="VACUOLAR ATP SYNTHASE SUBUNIT S1"/>
    <property type="match status" value="1"/>
</dbReference>
<evidence type="ECO:0000313" key="9">
    <source>
        <dbReference type="EMBL" id="KAK0146849.1"/>
    </source>
</evidence>
<dbReference type="GO" id="GO:0033176">
    <property type="term" value="C:proton-transporting V-type ATPase complex"/>
    <property type="evidence" value="ECO:0007669"/>
    <property type="project" value="TreeGrafter"/>
</dbReference>
<dbReference type="Pfam" id="PF20520">
    <property type="entry name" value="Ac45-VOA1_TM"/>
    <property type="match status" value="1"/>
</dbReference>
<comment type="subcellular location">
    <subcellularLocation>
        <location evidence="1">Membrane</location>
        <topology evidence="1">Single-pass membrane protein</topology>
    </subcellularLocation>
</comment>
<evidence type="ECO:0000256" key="6">
    <source>
        <dbReference type="SAM" id="Phobius"/>
    </source>
</evidence>
<dbReference type="AlphaFoldDB" id="A0AA47MUM2"/>
<evidence type="ECO:0000256" key="4">
    <source>
        <dbReference type="ARBA" id="ARBA00022989"/>
    </source>
</evidence>
<keyword evidence="5 6" id="KW-0472">Membrane</keyword>
<feature type="transmembrane region" description="Helical" evidence="6">
    <location>
        <begin position="474"/>
        <end position="498"/>
    </location>
</feature>
<dbReference type="Gene3D" id="2.40.160.110">
    <property type="match status" value="1"/>
</dbReference>
<feature type="domain" description="V-type proton ATPase subunit S1/VOA1 transmembrane" evidence="8">
    <location>
        <begin position="473"/>
        <end position="511"/>
    </location>
</feature>
<comment type="similarity">
    <text evidence="2">Belongs to the vacuolar ATPase subunit S1 family.</text>
</comment>
<dbReference type="Pfam" id="PF05827">
    <property type="entry name" value="VAS1_LD"/>
    <property type="match status" value="1"/>
</dbReference>
<evidence type="ECO:0000259" key="7">
    <source>
        <dbReference type="Pfam" id="PF05827"/>
    </source>
</evidence>
<dbReference type="GO" id="GO:0001671">
    <property type="term" value="F:ATPase activator activity"/>
    <property type="evidence" value="ECO:0007669"/>
    <property type="project" value="TreeGrafter"/>
</dbReference>
<accession>A0AA47MUM2</accession>
<dbReference type="PANTHER" id="PTHR12471:SF2">
    <property type="entry name" value="V-TYPE PROTON ATPASE SUBUNIT S1"/>
    <property type="match status" value="1"/>
</dbReference>
<evidence type="ECO:0000259" key="8">
    <source>
        <dbReference type="Pfam" id="PF20520"/>
    </source>
</evidence>
<evidence type="ECO:0000256" key="1">
    <source>
        <dbReference type="ARBA" id="ARBA00004167"/>
    </source>
</evidence>
<keyword evidence="4 6" id="KW-1133">Transmembrane helix</keyword>
<evidence type="ECO:0000313" key="10">
    <source>
        <dbReference type="Proteomes" id="UP001174136"/>
    </source>
</evidence>
<dbReference type="EMBL" id="JAOPHQ010002558">
    <property type="protein sequence ID" value="KAK0146849.1"/>
    <property type="molecule type" value="Genomic_DNA"/>
</dbReference>
<evidence type="ECO:0000256" key="5">
    <source>
        <dbReference type="ARBA" id="ARBA00023136"/>
    </source>
</evidence>
<name>A0AA47MUM2_MERPO</name>
<sequence>MMRRASAAGLQHGDKLWAGPDGLDPGAGSGFAQQHMTVSWFRSREPHLRKSKMARAQSRTSVRLVAFIANLCAYFGVGRSTVQVPLLLWSTESFPSLASPAAGRIVPSSQLAAYLTSGFHSGSHTVLLFLQDKLSKDDFTVYGGVYGNKQDGAFLNLEAAMQSSTSSLVLPALEWSVASDAPALLQETLGVSPVLVDPDTLSDLQLNPTDSNLLYFNLPYCTGLHESCEQVLRNNDQIIGKVLSIMKAKNILYTAIYTGLQPSRVIPETSMSEQRLGRSLLQAAPPGVKDPLIFNVSNTPCIMLWAQNLNVRFATDWIDLATETPTLDGSLCNSTNSLLVLNYPRGIVLRECPLLLNTSHVLKRYCVVIDIIPSFAMSQKFFPVSARNWFSLDSVLLKSNNETVSFDGSRGIYAPAEYSFHCMSVNSFRDALLIRGQTSLNTSNWMLNFIDFQIQGFGLANGTNFSYASDCAGFFTAGIWMGLVITLLMLWILTYGLSMITMVNTMDRFDDPKGPSISVPQTE</sequence>
<evidence type="ECO:0000256" key="2">
    <source>
        <dbReference type="ARBA" id="ARBA00009037"/>
    </source>
</evidence>
<dbReference type="InterPro" id="IPR046756">
    <property type="entry name" value="VAS1/VOA1_TM"/>
</dbReference>
<protein>
    <submittedName>
        <fullName evidence="9">V-type proton ATPase subunit S1</fullName>
    </submittedName>
</protein>
<keyword evidence="10" id="KW-1185">Reference proteome</keyword>
<gene>
    <name evidence="9" type="primary">Atp6ap1</name>
    <name evidence="9" type="ORF">N1851_013868</name>
</gene>
<dbReference type="GO" id="GO:0030641">
    <property type="term" value="P:regulation of cellular pH"/>
    <property type="evidence" value="ECO:0007669"/>
    <property type="project" value="TreeGrafter"/>
</dbReference>